<keyword evidence="6" id="KW-0630">Potassium</keyword>
<dbReference type="PROSITE" id="PS51201">
    <property type="entry name" value="RCK_N"/>
    <property type="match status" value="1"/>
</dbReference>
<feature type="transmembrane region" description="Helical" evidence="10">
    <location>
        <begin position="238"/>
        <end position="255"/>
    </location>
</feature>
<evidence type="ECO:0000256" key="8">
    <source>
        <dbReference type="ARBA" id="ARBA00023065"/>
    </source>
</evidence>
<dbReference type="Gene3D" id="1.20.1530.20">
    <property type="match status" value="1"/>
</dbReference>
<evidence type="ECO:0000256" key="9">
    <source>
        <dbReference type="ARBA" id="ARBA00023136"/>
    </source>
</evidence>
<feature type="transmembrane region" description="Helical" evidence="10">
    <location>
        <begin position="6"/>
        <end position="23"/>
    </location>
</feature>
<dbReference type="Proteomes" id="UP000183986">
    <property type="component" value="Unassembled WGS sequence"/>
</dbReference>
<dbReference type="PANTHER" id="PTHR46157">
    <property type="entry name" value="K(+) EFFLUX ANTIPORTER 3, CHLOROPLASTIC"/>
    <property type="match status" value="1"/>
</dbReference>
<keyword evidence="8" id="KW-0406">Ion transport</keyword>
<dbReference type="PANTHER" id="PTHR46157:SF4">
    <property type="entry name" value="K(+) EFFLUX ANTIPORTER 3, CHLOROPLASTIC"/>
    <property type="match status" value="1"/>
</dbReference>
<dbReference type="GO" id="GO:1902600">
    <property type="term" value="P:proton transmembrane transport"/>
    <property type="evidence" value="ECO:0007669"/>
    <property type="project" value="InterPro"/>
</dbReference>
<accession>A0A1M2UUW8</accession>
<dbReference type="Gene3D" id="3.30.70.1450">
    <property type="entry name" value="Regulator of K+ conductance, C-terminal domain"/>
    <property type="match status" value="1"/>
</dbReference>
<keyword evidence="2" id="KW-0813">Transport</keyword>
<sequence length="662" mass="71383">MAEHALTQLLMLLGATVTVVLLFQKLRIPPSLAYLAVGVALGANTAGPVVSEHYIRIIAEYGIVFLLFTIGLNYSVSQIYALRHTILSLGTAQVVLTTIIVGLAAWLIGVPAAAAFVIGAVFAQSSSTIIIRQLTDQNEAQSRHGRLGITLSVFQDITAVPFIVIIPVLGVAAAHQITGELGLALLKAGIALVLVLIVGRYLLKPLFHLVAERRSAELFTLTVLFVSLLAAWTTEALGLSMAFGAFLAGMILADTEFKHQVDATIRPFRDVLVGLFFVSVGMLFNPEVLLDIWPEALAGASFLIIIKLLIVTIITRLSGIDLATAFRTGIVLSVGGEFGFALLTIGIESGTIGGLIAQTVLMSVLISMLISPFLMHHSDYLANRLFVQKSKVDNQELVGTGQPSDLGDHVIICGYGRTGQVVGAFLEKEGIPFLGLELDPSIVQEARLAGHAVYCADGANREVLENAGLASTSILIITHNDLASSLQTLRIVQSIRPGLKTIVRTNNDRFEQELRNAGATEVIPETLETGLLIASHLLLSLKVPGRKVARYLADQRRKRYPMLKEVFRSDVDTLLDENPDTEILHAIRVFDGDPGVNKTIEQLIAPYSRIAVSALVRNNNRVKDPESDIRLTSDDVLVVLGPQSEIDSLQLEMTGVEPTRGA</sequence>
<keyword evidence="5 10" id="KW-0812">Transmembrane</keyword>
<evidence type="ECO:0000256" key="3">
    <source>
        <dbReference type="ARBA" id="ARBA00022449"/>
    </source>
</evidence>
<dbReference type="GO" id="GO:0008324">
    <property type="term" value="F:monoatomic cation transmembrane transporter activity"/>
    <property type="evidence" value="ECO:0007669"/>
    <property type="project" value="InterPro"/>
</dbReference>
<feature type="transmembrane region" description="Helical" evidence="10">
    <location>
        <begin position="353"/>
        <end position="375"/>
    </location>
</feature>
<feature type="transmembrane region" description="Helical" evidence="10">
    <location>
        <begin position="181"/>
        <end position="203"/>
    </location>
</feature>
<dbReference type="PROSITE" id="PS51202">
    <property type="entry name" value="RCK_C"/>
    <property type="match status" value="1"/>
</dbReference>
<dbReference type="GO" id="GO:0015297">
    <property type="term" value="F:antiporter activity"/>
    <property type="evidence" value="ECO:0007669"/>
    <property type="project" value="UniProtKB-KW"/>
</dbReference>
<dbReference type="AlphaFoldDB" id="A0A1M2UUW8"/>
<dbReference type="InterPro" id="IPR006037">
    <property type="entry name" value="RCK_C"/>
</dbReference>
<keyword evidence="9 10" id="KW-0472">Membrane</keyword>
<keyword evidence="7 10" id="KW-1133">Transmembrane helix</keyword>
<gene>
    <name evidence="13" type="ORF">BEE62_02905</name>
</gene>
<feature type="domain" description="RCK N-terminal" evidence="11">
    <location>
        <begin position="407"/>
        <end position="524"/>
    </location>
</feature>
<dbReference type="RefSeq" id="WP_072676204.1">
    <property type="nucleotide sequence ID" value="NZ_MPKY01000001.1"/>
</dbReference>
<dbReference type="GO" id="GO:0005886">
    <property type="term" value="C:plasma membrane"/>
    <property type="evidence" value="ECO:0007669"/>
    <property type="project" value="TreeGrafter"/>
</dbReference>
<feature type="domain" description="RCK C-terminal" evidence="12">
    <location>
        <begin position="572"/>
        <end position="655"/>
    </location>
</feature>
<evidence type="ECO:0000313" key="13">
    <source>
        <dbReference type="EMBL" id="OJS99134.1"/>
    </source>
</evidence>
<name>A0A1M2UUW8_MARNT</name>
<evidence type="ECO:0000256" key="10">
    <source>
        <dbReference type="SAM" id="Phobius"/>
    </source>
</evidence>
<evidence type="ECO:0000259" key="11">
    <source>
        <dbReference type="PROSITE" id="PS51201"/>
    </source>
</evidence>
<evidence type="ECO:0000256" key="4">
    <source>
        <dbReference type="ARBA" id="ARBA00022538"/>
    </source>
</evidence>
<feature type="transmembrane region" description="Helical" evidence="10">
    <location>
        <begin position="329"/>
        <end position="347"/>
    </location>
</feature>
<feature type="transmembrane region" description="Helical" evidence="10">
    <location>
        <begin position="86"/>
        <end position="108"/>
    </location>
</feature>
<feature type="transmembrane region" description="Helical" evidence="10">
    <location>
        <begin position="267"/>
        <end position="284"/>
    </location>
</feature>
<feature type="transmembrane region" description="Helical" evidence="10">
    <location>
        <begin position="147"/>
        <end position="169"/>
    </location>
</feature>
<dbReference type="OrthoDB" id="9781411at2"/>
<dbReference type="InterPro" id="IPR003148">
    <property type="entry name" value="RCK_N"/>
</dbReference>
<dbReference type="Pfam" id="PF02254">
    <property type="entry name" value="TrkA_N"/>
    <property type="match status" value="1"/>
</dbReference>
<keyword evidence="14" id="KW-1185">Reference proteome</keyword>
<keyword evidence="4" id="KW-0633">Potassium transport</keyword>
<evidence type="ECO:0000256" key="1">
    <source>
        <dbReference type="ARBA" id="ARBA00004141"/>
    </source>
</evidence>
<dbReference type="Pfam" id="PF00999">
    <property type="entry name" value="Na_H_Exchanger"/>
    <property type="match status" value="1"/>
</dbReference>
<comment type="caution">
    <text evidence="13">The sequence shown here is derived from an EMBL/GenBank/DDBJ whole genome shotgun (WGS) entry which is preliminary data.</text>
</comment>
<evidence type="ECO:0000313" key="14">
    <source>
        <dbReference type="Proteomes" id="UP000183986"/>
    </source>
</evidence>
<dbReference type="InterPro" id="IPR036721">
    <property type="entry name" value="RCK_C_sf"/>
</dbReference>
<reference evidence="13" key="1">
    <citation type="submission" date="2016-11" db="EMBL/GenBank/DDBJ databases">
        <title>Draft Genome Sequence of Marinobacter hydrocarbonoclasticus strain STW2, a polyaromatic aromatic hydrocarbon degrading and denitrifying bacterium from rhizosphere of Seagrass Enhalus acodoides.</title>
        <authorList>
            <person name="Ling J."/>
            <person name="Dong J."/>
        </authorList>
    </citation>
    <scope>NUCLEOTIDE SEQUENCE [LARGE SCALE GENOMIC DNA]</scope>
    <source>
        <strain evidence="13">STW2</strain>
    </source>
</reference>
<dbReference type="SUPFAM" id="SSF51735">
    <property type="entry name" value="NAD(P)-binding Rossmann-fold domains"/>
    <property type="match status" value="1"/>
</dbReference>
<evidence type="ECO:0000259" key="12">
    <source>
        <dbReference type="PROSITE" id="PS51202"/>
    </source>
</evidence>
<protein>
    <submittedName>
        <fullName evidence="13">Sodium:proton exchanger</fullName>
    </submittedName>
</protein>
<organism evidence="13 14">
    <name type="scientific">Marinobacter nauticus</name>
    <name type="common">Marinobacter hydrocarbonoclasticus</name>
    <name type="synonym">Marinobacter aquaeolei</name>
    <dbReference type="NCBI Taxonomy" id="2743"/>
    <lineage>
        <taxon>Bacteria</taxon>
        <taxon>Pseudomonadati</taxon>
        <taxon>Pseudomonadota</taxon>
        <taxon>Gammaproteobacteria</taxon>
        <taxon>Pseudomonadales</taxon>
        <taxon>Marinobacteraceae</taxon>
        <taxon>Marinobacter</taxon>
    </lineage>
</organism>
<proteinExistence type="predicted"/>
<evidence type="ECO:0000256" key="6">
    <source>
        <dbReference type="ARBA" id="ARBA00022958"/>
    </source>
</evidence>
<feature type="transmembrane region" description="Helical" evidence="10">
    <location>
        <begin position="57"/>
        <end position="74"/>
    </location>
</feature>
<dbReference type="GO" id="GO:0006813">
    <property type="term" value="P:potassium ion transport"/>
    <property type="evidence" value="ECO:0007669"/>
    <property type="project" value="UniProtKB-KW"/>
</dbReference>
<evidence type="ECO:0000256" key="2">
    <source>
        <dbReference type="ARBA" id="ARBA00022448"/>
    </source>
</evidence>
<feature type="transmembrane region" description="Helical" evidence="10">
    <location>
        <begin position="32"/>
        <end position="51"/>
    </location>
</feature>
<evidence type="ECO:0000256" key="7">
    <source>
        <dbReference type="ARBA" id="ARBA00022989"/>
    </source>
</evidence>
<dbReference type="EMBL" id="MPKY01000001">
    <property type="protein sequence ID" value="OJS99134.1"/>
    <property type="molecule type" value="Genomic_DNA"/>
</dbReference>
<comment type="subcellular location">
    <subcellularLocation>
        <location evidence="1">Membrane</location>
        <topology evidence="1">Multi-pass membrane protein</topology>
    </subcellularLocation>
</comment>
<evidence type="ECO:0000256" key="5">
    <source>
        <dbReference type="ARBA" id="ARBA00022692"/>
    </source>
</evidence>
<dbReference type="Pfam" id="PF02080">
    <property type="entry name" value="TrkA_C"/>
    <property type="match status" value="1"/>
</dbReference>
<dbReference type="InterPro" id="IPR038770">
    <property type="entry name" value="Na+/solute_symporter_sf"/>
</dbReference>
<dbReference type="SUPFAM" id="SSF116726">
    <property type="entry name" value="TrkA C-terminal domain-like"/>
    <property type="match status" value="1"/>
</dbReference>
<dbReference type="InterPro" id="IPR006153">
    <property type="entry name" value="Cation/H_exchanger_TM"/>
</dbReference>
<dbReference type="Gene3D" id="3.40.50.720">
    <property type="entry name" value="NAD(P)-binding Rossmann-like Domain"/>
    <property type="match status" value="1"/>
</dbReference>
<dbReference type="InterPro" id="IPR036291">
    <property type="entry name" value="NAD(P)-bd_dom_sf"/>
</dbReference>
<keyword evidence="3" id="KW-0050">Antiport</keyword>
<feature type="transmembrane region" description="Helical" evidence="10">
    <location>
        <begin position="296"/>
        <end position="317"/>
    </location>
</feature>